<dbReference type="Proteomes" id="UP000315369">
    <property type="component" value="Unassembled WGS sequence"/>
</dbReference>
<gene>
    <name evidence="2" type="ORF">FJV41_10585</name>
</gene>
<keyword evidence="3" id="KW-1185">Reference proteome</keyword>
<dbReference type="SUPFAM" id="SSF160631">
    <property type="entry name" value="SMI1/KNR4-like"/>
    <property type="match status" value="1"/>
</dbReference>
<evidence type="ECO:0000313" key="3">
    <source>
        <dbReference type="Proteomes" id="UP000315369"/>
    </source>
</evidence>
<organism evidence="2 3">
    <name type="scientific">Myxococcus llanfairpwllgwyngyllgogerychwyrndrobwllllantysiliogogogochensis</name>
    <dbReference type="NCBI Taxonomy" id="2590453"/>
    <lineage>
        <taxon>Bacteria</taxon>
        <taxon>Pseudomonadati</taxon>
        <taxon>Myxococcota</taxon>
        <taxon>Myxococcia</taxon>
        <taxon>Myxococcales</taxon>
        <taxon>Cystobacterineae</taxon>
        <taxon>Myxococcaceae</taxon>
        <taxon>Myxococcus</taxon>
    </lineage>
</organism>
<dbReference type="SMART" id="SM00860">
    <property type="entry name" value="SMI1_KNR4"/>
    <property type="match status" value="1"/>
</dbReference>
<evidence type="ECO:0000259" key="1">
    <source>
        <dbReference type="SMART" id="SM00860"/>
    </source>
</evidence>
<sequence>MRHLLDEISARHFPNAPATPAQLAAFELRTGWHLDADLREFYSWCDGATLFLPRPDENFRILPLAEIQRARIAMRGKDDDSMGSPAWWTLVYLGDSDYCLVDVAPEHADRYPILDAFHESYPRKVVRIAPRFADWLERTLRGNNQLWWLPG</sequence>
<comment type="caution">
    <text evidence="2">The sequence shown here is derived from an EMBL/GenBank/DDBJ whole genome shotgun (WGS) entry which is preliminary data.</text>
</comment>
<dbReference type="Gene3D" id="3.40.1580.10">
    <property type="entry name" value="SMI1/KNR4-like"/>
    <property type="match status" value="1"/>
</dbReference>
<name>A0A540X482_9BACT</name>
<evidence type="ECO:0000313" key="2">
    <source>
        <dbReference type="EMBL" id="TQF16009.1"/>
    </source>
</evidence>
<dbReference type="RefSeq" id="WP_141642319.1">
    <property type="nucleotide sequence ID" value="NZ_VIFM01000031.1"/>
</dbReference>
<dbReference type="InterPro" id="IPR018958">
    <property type="entry name" value="Knr4/Smi1-like_dom"/>
</dbReference>
<dbReference type="Pfam" id="PF09346">
    <property type="entry name" value="SMI1_KNR4"/>
    <property type="match status" value="1"/>
</dbReference>
<reference evidence="2 3" key="1">
    <citation type="submission" date="2019-06" db="EMBL/GenBank/DDBJ databases">
        <authorList>
            <person name="Livingstone P."/>
            <person name="Whitworth D."/>
        </authorList>
    </citation>
    <scope>NUCLEOTIDE SEQUENCE [LARGE SCALE GENOMIC DNA]</scope>
    <source>
        <strain evidence="2 3">AM401</strain>
    </source>
</reference>
<proteinExistence type="predicted"/>
<accession>A0A540X482</accession>
<protein>
    <submittedName>
        <fullName evidence="2">SMI1/KNR4 family protein</fullName>
    </submittedName>
</protein>
<dbReference type="EMBL" id="VIFM01000031">
    <property type="protein sequence ID" value="TQF16009.1"/>
    <property type="molecule type" value="Genomic_DNA"/>
</dbReference>
<dbReference type="OrthoDB" id="5505403at2"/>
<feature type="domain" description="Knr4/Smi1-like" evidence="1">
    <location>
        <begin position="17"/>
        <end position="138"/>
    </location>
</feature>
<dbReference type="InterPro" id="IPR037883">
    <property type="entry name" value="Knr4/Smi1-like_sf"/>
</dbReference>
<dbReference type="AlphaFoldDB" id="A0A540X482"/>